<evidence type="ECO:0000313" key="22">
    <source>
        <dbReference type="EMBL" id="CAE0818988.1"/>
    </source>
</evidence>
<dbReference type="UniPathway" id="UPA00653"/>
<proteinExistence type="inferred from homology"/>
<dbReference type="Gene3D" id="3.50.50.60">
    <property type="entry name" value="FAD/NAD(P)-binding domain"/>
    <property type="match status" value="2"/>
</dbReference>
<dbReference type="NCBIfam" id="TIGR02374">
    <property type="entry name" value="nitri_red_nirB"/>
    <property type="match status" value="1"/>
</dbReference>
<evidence type="ECO:0000256" key="11">
    <source>
        <dbReference type="ARBA" id="ARBA00022827"/>
    </source>
</evidence>
<dbReference type="InterPro" id="IPR007419">
    <property type="entry name" value="BFD-like_2Fe2S-bd_dom"/>
</dbReference>
<dbReference type="FunFam" id="3.30.413.10:FF:000007">
    <property type="entry name" value="Nitrite reductase [NAD(P)H] large subunit"/>
    <property type="match status" value="1"/>
</dbReference>
<dbReference type="Pfam" id="PF04324">
    <property type="entry name" value="Fer2_BFD"/>
    <property type="match status" value="1"/>
</dbReference>
<evidence type="ECO:0000256" key="6">
    <source>
        <dbReference type="ARBA" id="ARBA00022485"/>
    </source>
</evidence>
<dbReference type="AlphaFoldDB" id="A0A7S4FY29"/>
<dbReference type="InterPro" id="IPR041575">
    <property type="entry name" value="Rubredoxin_C"/>
</dbReference>
<dbReference type="Gene3D" id="3.30.413.10">
    <property type="entry name" value="Sulfite Reductase Hemoprotein, domain 1"/>
    <property type="match status" value="1"/>
</dbReference>
<comment type="pathway">
    <text evidence="4">Nitrogen metabolism; nitrate reduction (assimilation).</text>
</comment>
<keyword evidence="15" id="KW-0534">Nitrate assimilation</keyword>
<dbReference type="InterPro" id="IPR016156">
    <property type="entry name" value="FAD/NAD-linked_Rdtase_dimer_sf"/>
</dbReference>
<keyword evidence="6" id="KW-0004">4Fe-4S</keyword>
<sequence>MADKHNIVVVGHGMVGHHLLELLVARGCASNYNIIVFGDEPHKAYNRMQLSSYFAGKTVDDLSLVPDGFYETWGLQVHLNEKIVQIDRCEQRVISSEGKNITYDKLVFATGSAPLVPSITGSHLPGCFVYRKIEDLQQMSAYAEKCKRAVVLGGGLLGLEAAQAMINMGLECHVIQRSGSLMNRELNATAGKMLQQHVEGLGIRCHFFKVTKRVVGDERGVQKLEFEDGTELEIDMVIFSTGILPRDQLAKDCGLEVGPRGGIAVTDECVTTLDANVYAIGECVSHRGRTYGLVGPGNAMARVVADHIAGREVTPFGNVDCSTKLKIVGFDVGIIGDSLGKTPGCRTMVYSKETEGIYKCLLTEASGEKIIGCILVGEANQYNNILSIMLNDLPVPQPPESLILPTFDSANAAVGSVETLPGVATVCSCHNVKKDDICQAVQDGCHSMDEIKSCTKAGTGCGGCISLLTDLMNYEKGRLGISVKNHLCEHFPFSRRELHDIIRAKGYRDFDEVIKGSGNGGFGCEICKPTVASILATTFNKHVLEAPLAQLQDTNDYFLANMQRDGTYSVVPRIAGGELTPDALITLGQIGKDFDLYTKITGGQRIDFFGAKAHQLPLIWDRLVEAGFETGHAYGKSLRTVKTCVGSTWCRYGVQDSVGMGIALEHRYKGLRSPHKIKFAVSGCTRECAEAQSKDIGIIATKNGYNLYVCGNGGMKPRHADLLAEDLDPAMLVKLIDRVLMFYCRTADRLQRTSKWFEALDGGMDYLKSVVIDDKLGICEDLEEQMQLVVDTYQDEWATACKDPAVRARFKTFVNMPHDKQDPPAEAGALVYQYERKQKRLPVTEPANPLPVPQPALEQLPVNEREWATVCPLEAMVPNCGVCALVGGQQIAVFRLPDDRLFALSNFDPFSQAYVLSRGLVGDKDGVLKVSSPLYKQSFGLEDGVCLGDPSVRVPVYPVQLKDGVVQVMPLPEKWDCFRA</sequence>
<keyword evidence="8" id="KW-0285">Flavoprotein</keyword>
<comment type="cofactor">
    <cofactor evidence="16">
        <name>[2Fe-2S] cluster</name>
        <dbReference type="ChEBI" id="CHEBI:190135"/>
    </cofactor>
</comment>
<dbReference type="PRINTS" id="PR00368">
    <property type="entry name" value="FADPNR"/>
</dbReference>
<evidence type="ECO:0000256" key="14">
    <source>
        <dbReference type="ARBA" id="ARBA00023014"/>
    </source>
</evidence>
<dbReference type="CDD" id="cd03529">
    <property type="entry name" value="Rieske_NirD"/>
    <property type="match status" value="1"/>
</dbReference>
<keyword evidence="13" id="KW-0408">Iron</keyword>
<evidence type="ECO:0000256" key="2">
    <source>
        <dbReference type="ARBA" id="ARBA00001966"/>
    </source>
</evidence>
<dbReference type="GO" id="GO:0015980">
    <property type="term" value="P:energy derivation by oxidation of organic compounds"/>
    <property type="evidence" value="ECO:0007669"/>
    <property type="project" value="UniProtKB-ARBA"/>
</dbReference>
<dbReference type="InterPro" id="IPR036188">
    <property type="entry name" value="FAD/NAD-bd_sf"/>
</dbReference>
<comment type="cofactor">
    <cofactor evidence="3">
        <name>FAD</name>
        <dbReference type="ChEBI" id="CHEBI:57692"/>
    </cofactor>
</comment>
<dbReference type="PRINTS" id="PR00397">
    <property type="entry name" value="SIROHAEM"/>
</dbReference>
<dbReference type="Gene3D" id="3.30.390.30">
    <property type="match status" value="1"/>
</dbReference>
<dbReference type="SUPFAM" id="SSF56014">
    <property type="entry name" value="Nitrite and sulphite reductase 4Fe-4S domain-like"/>
    <property type="match status" value="1"/>
</dbReference>
<dbReference type="InterPro" id="IPR012748">
    <property type="entry name" value="Rieske-like_NirD"/>
</dbReference>
<evidence type="ECO:0000256" key="4">
    <source>
        <dbReference type="ARBA" id="ARBA00005096"/>
    </source>
</evidence>
<dbReference type="GO" id="GO:0051539">
    <property type="term" value="F:4 iron, 4 sulfur cluster binding"/>
    <property type="evidence" value="ECO:0007669"/>
    <property type="project" value="UniProtKB-KW"/>
</dbReference>
<dbReference type="GO" id="GO:0051537">
    <property type="term" value="F:2 iron, 2 sulfur cluster binding"/>
    <property type="evidence" value="ECO:0007669"/>
    <property type="project" value="UniProtKB-KW"/>
</dbReference>
<accession>A0A7S4FY29</accession>
<dbReference type="Gene3D" id="2.102.10.10">
    <property type="entry name" value="Rieske [2Fe-2S] iron-sulphur domain"/>
    <property type="match status" value="1"/>
</dbReference>
<comment type="cofactor">
    <cofactor evidence="2">
        <name>[4Fe-4S] cluster</name>
        <dbReference type="ChEBI" id="CHEBI:49883"/>
    </cofactor>
</comment>
<dbReference type="GO" id="GO:0008942">
    <property type="term" value="F:nitrite reductase [NAD(P)H] activity"/>
    <property type="evidence" value="ECO:0007669"/>
    <property type="project" value="UniProtKB-EC"/>
</dbReference>
<dbReference type="EMBL" id="HBJA01086469">
    <property type="protein sequence ID" value="CAE0818988.1"/>
    <property type="molecule type" value="Transcribed_RNA"/>
</dbReference>
<dbReference type="InterPro" id="IPR041854">
    <property type="entry name" value="BFD-like_2Fe2S-bd_dom_sf"/>
</dbReference>
<evidence type="ECO:0000256" key="9">
    <source>
        <dbReference type="ARBA" id="ARBA00022714"/>
    </source>
</evidence>
<evidence type="ECO:0000256" key="10">
    <source>
        <dbReference type="ARBA" id="ARBA00022723"/>
    </source>
</evidence>
<keyword evidence="12" id="KW-0560">Oxidoreductase</keyword>
<dbReference type="InterPro" id="IPR045854">
    <property type="entry name" value="NO2/SO3_Rdtase_4Fe4S_sf"/>
</dbReference>
<dbReference type="PANTHER" id="PTHR43809">
    <property type="entry name" value="NITRITE REDUCTASE (NADH) LARGE SUBUNIT"/>
    <property type="match status" value="1"/>
</dbReference>
<evidence type="ECO:0000256" key="19">
    <source>
        <dbReference type="ARBA" id="ARBA00066907"/>
    </source>
</evidence>
<dbReference type="NCBIfam" id="NF011565">
    <property type="entry name" value="PRK14989.1"/>
    <property type="match status" value="1"/>
</dbReference>
<dbReference type="NCBIfam" id="TIGR02378">
    <property type="entry name" value="nirD_assim_sml"/>
    <property type="match status" value="1"/>
</dbReference>
<dbReference type="InterPro" id="IPR005117">
    <property type="entry name" value="NiRdtase/SiRdtase_haem-b_fer"/>
</dbReference>
<dbReference type="Gene3D" id="1.10.10.1100">
    <property type="entry name" value="BFD-like [2Fe-2S]-binding domain"/>
    <property type="match status" value="1"/>
</dbReference>
<dbReference type="SUPFAM" id="SSF51905">
    <property type="entry name" value="FAD/NAD(P)-binding domain"/>
    <property type="match status" value="1"/>
</dbReference>
<dbReference type="FunFam" id="1.10.10.1100:FF:000002">
    <property type="entry name" value="Nitrite reductase large subunit"/>
    <property type="match status" value="1"/>
</dbReference>
<dbReference type="PROSITE" id="PS00365">
    <property type="entry name" value="NIR_SIR"/>
    <property type="match status" value="1"/>
</dbReference>
<name>A0A7S4FY29_9EUGL</name>
<dbReference type="Pfam" id="PF13806">
    <property type="entry name" value="Rieske_2"/>
    <property type="match status" value="1"/>
</dbReference>
<dbReference type="SUPFAM" id="SSF55124">
    <property type="entry name" value="Nitrite/Sulfite reductase N-terminal domain-like"/>
    <property type="match status" value="1"/>
</dbReference>
<keyword evidence="7" id="KW-0349">Heme</keyword>
<evidence type="ECO:0000256" key="12">
    <source>
        <dbReference type="ARBA" id="ARBA00023002"/>
    </source>
</evidence>
<dbReference type="InterPro" id="IPR006066">
    <property type="entry name" value="NO2/SO3_Rdtase_FeS/sirohaem_BS"/>
</dbReference>
<dbReference type="PROSITE" id="PS51296">
    <property type="entry name" value="RIESKE"/>
    <property type="match status" value="1"/>
</dbReference>
<dbReference type="GO" id="GO:0020037">
    <property type="term" value="F:heme binding"/>
    <property type="evidence" value="ECO:0007669"/>
    <property type="project" value="InterPro"/>
</dbReference>
<dbReference type="Pfam" id="PF18267">
    <property type="entry name" value="Rubredoxin_C"/>
    <property type="match status" value="1"/>
</dbReference>
<comment type="similarity">
    <text evidence="5">Belongs to the nitrite and sulfite reductase 4Fe-4S domain family.</text>
</comment>
<evidence type="ECO:0000256" key="20">
    <source>
        <dbReference type="ARBA" id="ARBA00070300"/>
    </source>
</evidence>
<dbReference type="CDD" id="cd19944">
    <property type="entry name" value="NirB_Fer2_BFD-like_2"/>
    <property type="match status" value="1"/>
</dbReference>
<feature type="domain" description="Rieske" evidence="21">
    <location>
        <begin position="868"/>
        <end position="968"/>
    </location>
</feature>
<keyword evidence="10" id="KW-0479">Metal-binding</keyword>
<dbReference type="GO" id="GO:0050660">
    <property type="term" value="F:flavin adenine dinucleotide binding"/>
    <property type="evidence" value="ECO:0007669"/>
    <property type="project" value="InterPro"/>
</dbReference>
<dbReference type="GO" id="GO:0042128">
    <property type="term" value="P:nitrate assimilation"/>
    <property type="evidence" value="ECO:0007669"/>
    <property type="project" value="UniProtKB-UniPathway"/>
</dbReference>
<reference evidence="22" key="1">
    <citation type="submission" date="2021-01" db="EMBL/GenBank/DDBJ databases">
        <authorList>
            <person name="Corre E."/>
            <person name="Pelletier E."/>
            <person name="Niang G."/>
            <person name="Scheremetjew M."/>
            <person name="Finn R."/>
            <person name="Kale V."/>
            <person name="Holt S."/>
            <person name="Cochrane G."/>
            <person name="Meng A."/>
            <person name="Brown T."/>
            <person name="Cohen L."/>
        </authorList>
    </citation>
    <scope>NUCLEOTIDE SEQUENCE</scope>
    <source>
        <strain evidence="22">CCMP1594</strain>
    </source>
</reference>
<dbReference type="GO" id="GO:0050661">
    <property type="term" value="F:NADP binding"/>
    <property type="evidence" value="ECO:0007669"/>
    <property type="project" value="InterPro"/>
</dbReference>
<evidence type="ECO:0000256" key="17">
    <source>
        <dbReference type="ARBA" id="ARBA00050114"/>
    </source>
</evidence>
<dbReference type="PRINTS" id="PR00411">
    <property type="entry name" value="PNDRDTASEI"/>
</dbReference>
<keyword evidence="9" id="KW-0001">2Fe-2S</keyword>
<dbReference type="InterPro" id="IPR023753">
    <property type="entry name" value="FAD/NAD-binding_dom"/>
</dbReference>
<comment type="cofactor">
    <cofactor evidence="1">
        <name>siroheme</name>
        <dbReference type="ChEBI" id="CHEBI:60052"/>
    </cofactor>
</comment>
<evidence type="ECO:0000256" key="1">
    <source>
        <dbReference type="ARBA" id="ARBA00001929"/>
    </source>
</evidence>
<dbReference type="PANTHER" id="PTHR43809:SF1">
    <property type="entry name" value="NITRITE REDUCTASE (NADH) LARGE SUBUNIT"/>
    <property type="match status" value="1"/>
</dbReference>
<dbReference type="PROSITE" id="PS51300">
    <property type="entry name" value="NIRD"/>
    <property type="match status" value="1"/>
</dbReference>
<evidence type="ECO:0000256" key="18">
    <source>
        <dbReference type="ARBA" id="ARBA00051413"/>
    </source>
</evidence>
<comment type="catalytic activity">
    <reaction evidence="18">
        <text>NH4(+) + 3 NADP(+) + 2 H2O = nitrite + 3 NADPH + 5 H(+)</text>
        <dbReference type="Rhea" id="RHEA:24632"/>
        <dbReference type="ChEBI" id="CHEBI:15377"/>
        <dbReference type="ChEBI" id="CHEBI:15378"/>
        <dbReference type="ChEBI" id="CHEBI:16301"/>
        <dbReference type="ChEBI" id="CHEBI:28938"/>
        <dbReference type="ChEBI" id="CHEBI:57783"/>
        <dbReference type="ChEBI" id="CHEBI:58349"/>
        <dbReference type="EC" id="1.7.1.4"/>
    </reaction>
</comment>
<dbReference type="InterPro" id="IPR006067">
    <property type="entry name" value="NO2/SO3_Rdtase_4Fe4S_dom"/>
</dbReference>
<dbReference type="Pfam" id="PF01077">
    <property type="entry name" value="NIR_SIR"/>
    <property type="match status" value="1"/>
</dbReference>
<evidence type="ECO:0000256" key="8">
    <source>
        <dbReference type="ARBA" id="ARBA00022630"/>
    </source>
</evidence>
<organism evidence="22">
    <name type="scientific">Eutreptiella gymnastica</name>
    <dbReference type="NCBI Taxonomy" id="73025"/>
    <lineage>
        <taxon>Eukaryota</taxon>
        <taxon>Discoba</taxon>
        <taxon>Euglenozoa</taxon>
        <taxon>Euglenida</taxon>
        <taxon>Spirocuta</taxon>
        <taxon>Euglenophyceae</taxon>
        <taxon>Eutreptiales</taxon>
        <taxon>Eutreptiaceae</taxon>
        <taxon>Eutreptiella</taxon>
    </lineage>
</organism>
<evidence type="ECO:0000256" key="5">
    <source>
        <dbReference type="ARBA" id="ARBA00010429"/>
    </source>
</evidence>
<dbReference type="SUPFAM" id="SSF50022">
    <property type="entry name" value="ISP domain"/>
    <property type="match status" value="1"/>
</dbReference>
<evidence type="ECO:0000256" key="7">
    <source>
        <dbReference type="ARBA" id="ARBA00022617"/>
    </source>
</evidence>
<gene>
    <name evidence="22" type="ORF">EGYM00163_LOCUS30156</name>
</gene>
<dbReference type="Pfam" id="PF03460">
    <property type="entry name" value="NIR_SIR_ferr"/>
    <property type="match status" value="1"/>
</dbReference>
<dbReference type="InterPro" id="IPR017941">
    <property type="entry name" value="Rieske_2Fe-2S"/>
</dbReference>
<dbReference type="Pfam" id="PF07992">
    <property type="entry name" value="Pyr_redox_2"/>
    <property type="match status" value="1"/>
</dbReference>
<dbReference type="EC" id="1.7.1.4" evidence="19"/>
<protein>
    <recommendedName>
        <fullName evidence="20">Nitrite reductase [NAD(P)H]</fullName>
        <ecNumber evidence="19">1.7.1.4</ecNumber>
    </recommendedName>
</protein>
<keyword evidence="14" id="KW-0411">Iron-sulfur</keyword>
<evidence type="ECO:0000256" key="15">
    <source>
        <dbReference type="ARBA" id="ARBA00023063"/>
    </source>
</evidence>
<comment type="catalytic activity">
    <reaction evidence="17">
        <text>NH4(+) + 3 NAD(+) + 2 H2O = nitrite + 3 NADH + 5 H(+)</text>
        <dbReference type="Rhea" id="RHEA:24628"/>
        <dbReference type="ChEBI" id="CHEBI:15377"/>
        <dbReference type="ChEBI" id="CHEBI:15378"/>
        <dbReference type="ChEBI" id="CHEBI:16301"/>
        <dbReference type="ChEBI" id="CHEBI:28938"/>
        <dbReference type="ChEBI" id="CHEBI:57540"/>
        <dbReference type="ChEBI" id="CHEBI:57945"/>
        <dbReference type="EC" id="1.7.1.4"/>
    </reaction>
</comment>
<dbReference type="InterPro" id="IPR036922">
    <property type="entry name" value="Rieske_2Fe-2S_sf"/>
</dbReference>
<dbReference type="InterPro" id="IPR052034">
    <property type="entry name" value="NasD-like"/>
</dbReference>
<dbReference type="InterPro" id="IPR036136">
    <property type="entry name" value="Nit/Sulf_reduc_fer-like_dom_sf"/>
</dbReference>
<dbReference type="GO" id="GO:0046872">
    <property type="term" value="F:metal ion binding"/>
    <property type="evidence" value="ECO:0007669"/>
    <property type="project" value="UniProtKB-KW"/>
</dbReference>
<evidence type="ECO:0000256" key="3">
    <source>
        <dbReference type="ARBA" id="ARBA00001974"/>
    </source>
</evidence>
<evidence type="ECO:0000256" key="13">
    <source>
        <dbReference type="ARBA" id="ARBA00023004"/>
    </source>
</evidence>
<dbReference type="InterPro" id="IPR012744">
    <property type="entry name" value="Nitri_red_NirB"/>
</dbReference>
<keyword evidence="11" id="KW-0274">FAD</keyword>
<evidence type="ECO:0000256" key="16">
    <source>
        <dbReference type="ARBA" id="ARBA00034078"/>
    </source>
</evidence>
<evidence type="ECO:0000259" key="21">
    <source>
        <dbReference type="PROSITE" id="PS51296"/>
    </source>
</evidence>